<dbReference type="AlphaFoldDB" id="A0A1X4G3T8"/>
<evidence type="ECO:0000313" key="1">
    <source>
        <dbReference type="EMBL" id="OSO88231.1"/>
    </source>
</evidence>
<sequence>MYCLSNYIVFKVRVCLGVAVSCVSLSHLFNIANLFENVNYFFHFFSKKFFAKILGAESFTGQAFEPRVTC</sequence>
<dbReference type="Proteomes" id="UP000192997">
    <property type="component" value="Unassembled WGS sequence"/>
</dbReference>
<evidence type="ECO:0000313" key="2">
    <source>
        <dbReference type="Proteomes" id="UP000192997"/>
    </source>
</evidence>
<name>A0A1X4G3T8_9CYAN</name>
<protein>
    <submittedName>
        <fullName evidence="1">Uncharacterized protein</fullName>
    </submittedName>
</protein>
<gene>
    <name evidence="1" type="ORF">B7O87_14140</name>
</gene>
<comment type="caution">
    <text evidence="1">The sequence shown here is derived from an EMBL/GenBank/DDBJ whole genome shotgun (WGS) entry which is preliminary data.</text>
</comment>
<dbReference type="EMBL" id="NBYN01000059">
    <property type="protein sequence ID" value="OSO88231.1"/>
    <property type="molecule type" value="Genomic_DNA"/>
</dbReference>
<organism evidence="1 2">
    <name type="scientific">Cylindrospermopsis raciborskii CENA303</name>
    <dbReference type="NCBI Taxonomy" id="1170769"/>
    <lineage>
        <taxon>Bacteria</taxon>
        <taxon>Bacillati</taxon>
        <taxon>Cyanobacteriota</taxon>
        <taxon>Cyanophyceae</taxon>
        <taxon>Nostocales</taxon>
        <taxon>Aphanizomenonaceae</taxon>
        <taxon>Cylindrospermopsis</taxon>
    </lineage>
</organism>
<proteinExistence type="predicted"/>
<accession>A0A1X4G3T8</accession>
<reference evidence="2" key="1">
    <citation type="submission" date="2017-04" db="EMBL/GenBank/DDBJ databases">
        <authorList>
            <person name="Abreu V.A."/>
            <person name="Popin R.V."/>
            <person name="Rigonato J."/>
            <person name="Andreote A.P."/>
            <person name="Schaker P.C."/>
            <person name="Hoff-Risseti C."/>
            <person name="Alvarenga D.O."/>
            <person name="Varani A.M."/>
            <person name="Fiore M.F."/>
        </authorList>
    </citation>
    <scope>NUCLEOTIDE SEQUENCE [LARGE SCALE GENOMIC DNA]</scope>
    <source>
        <strain evidence="2">CENA303</strain>
    </source>
</reference>